<evidence type="ECO:0000256" key="2">
    <source>
        <dbReference type="SAM" id="Phobius"/>
    </source>
</evidence>
<dbReference type="RefSeq" id="WP_381835317.1">
    <property type="nucleotide sequence ID" value="NZ_JBHTCF010000013.1"/>
</dbReference>
<sequence>MGTRSQAQRDAMTVEIAYALTSAAVAAALVLGALAGPVLLFDLPGGVDHALLIAATVLVPLVFGVRVVSVLVRYQEAVAAQEERTREGAEVEGAAEEFPQPSQPGRTSPDS</sequence>
<evidence type="ECO:0000313" key="4">
    <source>
        <dbReference type="Proteomes" id="UP001596523"/>
    </source>
</evidence>
<keyword evidence="2" id="KW-0812">Transmembrane</keyword>
<keyword evidence="2" id="KW-1133">Transmembrane helix</keyword>
<organism evidence="3 4">
    <name type="scientific">Streptomyces monticola</name>
    <dbReference type="NCBI Taxonomy" id="2666263"/>
    <lineage>
        <taxon>Bacteria</taxon>
        <taxon>Bacillati</taxon>
        <taxon>Actinomycetota</taxon>
        <taxon>Actinomycetes</taxon>
        <taxon>Kitasatosporales</taxon>
        <taxon>Streptomycetaceae</taxon>
        <taxon>Streptomyces</taxon>
    </lineage>
</organism>
<keyword evidence="4" id="KW-1185">Reference proteome</keyword>
<proteinExistence type="predicted"/>
<feature type="transmembrane region" description="Helical" evidence="2">
    <location>
        <begin position="51"/>
        <end position="74"/>
    </location>
</feature>
<dbReference type="InterPro" id="IPR046295">
    <property type="entry name" value="DUF6332"/>
</dbReference>
<comment type="caution">
    <text evidence="3">The sequence shown here is derived from an EMBL/GenBank/DDBJ whole genome shotgun (WGS) entry which is preliminary data.</text>
</comment>
<gene>
    <name evidence="3" type="ORF">ACFQVC_27005</name>
</gene>
<keyword evidence="2" id="KW-0472">Membrane</keyword>
<evidence type="ECO:0000313" key="3">
    <source>
        <dbReference type="EMBL" id="MFC7307862.1"/>
    </source>
</evidence>
<accession>A0ABW2JQ57</accession>
<feature type="transmembrane region" description="Helical" evidence="2">
    <location>
        <begin position="16"/>
        <end position="39"/>
    </location>
</feature>
<dbReference type="EMBL" id="JBHTCF010000013">
    <property type="protein sequence ID" value="MFC7307862.1"/>
    <property type="molecule type" value="Genomic_DNA"/>
</dbReference>
<dbReference type="Proteomes" id="UP001596523">
    <property type="component" value="Unassembled WGS sequence"/>
</dbReference>
<evidence type="ECO:0000256" key="1">
    <source>
        <dbReference type="SAM" id="MobiDB-lite"/>
    </source>
</evidence>
<protein>
    <submittedName>
        <fullName evidence="3">DUF6332 family protein</fullName>
    </submittedName>
</protein>
<dbReference type="Pfam" id="PF19857">
    <property type="entry name" value="DUF6332"/>
    <property type="match status" value="1"/>
</dbReference>
<feature type="region of interest" description="Disordered" evidence="1">
    <location>
        <begin position="80"/>
        <end position="111"/>
    </location>
</feature>
<name>A0ABW2JQ57_9ACTN</name>
<reference evidence="4" key="1">
    <citation type="journal article" date="2019" name="Int. J. Syst. Evol. Microbiol.">
        <title>The Global Catalogue of Microorganisms (GCM) 10K type strain sequencing project: providing services to taxonomists for standard genome sequencing and annotation.</title>
        <authorList>
            <consortium name="The Broad Institute Genomics Platform"/>
            <consortium name="The Broad Institute Genome Sequencing Center for Infectious Disease"/>
            <person name="Wu L."/>
            <person name="Ma J."/>
        </authorList>
    </citation>
    <scope>NUCLEOTIDE SEQUENCE [LARGE SCALE GENOMIC DNA]</scope>
    <source>
        <strain evidence="4">SYNS20</strain>
    </source>
</reference>